<gene>
    <name evidence="1" type="ORF">MICAG_2250003</name>
</gene>
<evidence type="ECO:0000313" key="1">
    <source>
        <dbReference type="EMBL" id="CCI23890.1"/>
    </source>
</evidence>
<comment type="caution">
    <text evidence="1">The sequence shown here is derived from an EMBL/GenBank/DDBJ whole genome shotgun (WGS) entry which is preliminary data.</text>
</comment>
<name>I4HPB6_MICAE</name>
<dbReference type="EMBL" id="CAIN01000141">
    <property type="protein sequence ID" value="CCI23890.1"/>
    <property type="molecule type" value="Genomic_DNA"/>
</dbReference>
<evidence type="ECO:0000313" key="2">
    <source>
        <dbReference type="Proteomes" id="UP000005291"/>
    </source>
</evidence>
<reference evidence="1 2" key="1">
    <citation type="submission" date="2012-04" db="EMBL/GenBank/DDBJ databases">
        <authorList>
            <person name="Genoscope - CEA"/>
        </authorList>
    </citation>
    <scope>NUCLEOTIDE SEQUENCE [LARGE SCALE GENOMIC DNA]</scope>
    <source>
        <strain evidence="1 2">9808</strain>
    </source>
</reference>
<dbReference type="Proteomes" id="UP000005291">
    <property type="component" value="Unassembled WGS sequence"/>
</dbReference>
<proteinExistence type="predicted"/>
<organism evidence="1 2">
    <name type="scientific">Microcystis aeruginosa PCC 9808</name>
    <dbReference type="NCBI Taxonomy" id="1160284"/>
    <lineage>
        <taxon>Bacteria</taxon>
        <taxon>Bacillati</taxon>
        <taxon>Cyanobacteriota</taxon>
        <taxon>Cyanophyceae</taxon>
        <taxon>Oscillatoriophycideae</taxon>
        <taxon>Chroococcales</taxon>
        <taxon>Microcystaceae</taxon>
        <taxon>Microcystis</taxon>
    </lineage>
</organism>
<dbReference type="AlphaFoldDB" id="I4HPB6"/>
<dbReference type="HOGENOM" id="CLU_2936412_0_0_3"/>
<protein>
    <submittedName>
        <fullName evidence="1">Uncharacterized protein</fullName>
    </submittedName>
</protein>
<accession>I4HPB6</accession>
<sequence length="64" mass="7179">MRLSPKDNEGIWFLPGKSINLMAYSMAYSEEIFPPPHLNFNLVVTPSAITTRQLIVPDQGSNCQ</sequence>